<dbReference type="RefSeq" id="WP_234517407.1">
    <property type="nucleotide sequence ID" value="NZ_BAAAUF010000032.1"/>
</dbReference>
<dbReference type="EMBL" id="BAAAUF010000032">
    <property type="protein sequence ID" value="GAA3051098.1"/>
    <property type="molecule type" value="Genomic_DNA"/>
</dbReference>
<dbReference type="Proteomes" id="UP001501532">
    <property type="component" value="Unassembled WGS sequence"/>
</dbReference>
<evidence type="ECO:0008006" key="4">
    <source>
        <dbReference type="Google" id="ProtNLM"/>
    </source>
</evidence>
<accession>A0ABP6LLY6</accession>
<dbReference type="CDD" id="cd06974">
    <property type="entry name" value="TerD_like"/>
    <property type="match status" value="1"/>
</dbReference>
<sequence length="224" mass="24704">MSGDGRQRGVIQLGRGAPSAEPELRTQQPREQPTRTVELTKHTPRAQITGRGIVQVNLNWSVTAEADLDLGCMVLTRSGKGTAVQPLGEEWGSLEAWPYVSIDQDDRTGETSDGETLRISLEKRRKFKKLLVYVYIYEGAADFRKLGGVVTVSAPSGTWRIHLDDSPAGATACAIALLTPGQDTLELRREVRWFTAKPWLSNQQLIDRAYGFGFAWVPGSKPPL</sequence>
<dbReference type="Gene3D" id="2.60.60.30">
    <property type="entry name" value="sav2460 like domains"/>
    <property type="match status" value="1"/>
</dbReference>
<proteinExistence type="predicted"/>
<comment type="caution">
    <text evidence="2">The sequence shown here is derived from an EMBL/GenBank/DDBJ whole genome shotgun (WGS) entry which is preliminary data.</text>
</comment>
<dbReference type="InterPro" id="IPR003325">
    <property type="entry name" value="TerD"/>
</dbReference>
<evidence type="ECO:0000313" key="2">
    <source>
        <dbReference type="EMBL" id="GAA3051098.1"/>
    </source>
</evidence>
<feature type="region of interest" description="Disordered" evidence="1">
    <location>
        <begin position="1"/>
        <end position="36"/>
    </location>
</feature>
<gene>
    <name evidence="2" type="ORF">GCM10010448_37780</name>
</gene>
<protein>
    <recommendedName>
        <fullName evidence="4">Tellurite resistance protein TerA</fullName>
    </recommendedName>
</protein>
<organism evidence="2 3">
    <name type="scientific">Streptomyces glomeratus</name>
    <dbReference type="NCBI Taxonomy" id="284452"/>
    <lineage>
        <taxon>Bacteria</taxon>
        <taxon>Bacillati</taxon>
        <taxon>Actinomycetota</taxon>
        <taxon>Actinomycetes</taxon>
        <taxon>Kitasatosporales</taxon>
        <taxon>Streptomycetaceae</taxon>
        <taxon>Streptomyces</taxon>
    </lineage>
</organism>
<feature type="compositionally biased region" description="Polar residues" evidence="1">
    <location>
        <begin position="25"/>
        <end position="36"/>
    </location>
</feature>
<evidence type="ECO:0000313" key="3">
    <source>
        <dbReference type="Proteomes" id="UP001501532"/>
    </source>
</evidence>
<evidence type="ECO:0000256" key="1">
    <source>
        <dbReference type="SAM" id="MobiDB-lite"/>
    </source>
</evidence>
<name>A0ABP6LLY6_9ACTN</name>
<keyword evidence="3" id="KW-1185">Reference proteome</keyword>
<reference evidence="3" key="1">
    <citation type="journal article" date="2019" name="Int. J. Syst. Evol. Microbiol.">
        <title>The Global Catalogue of Microorganisms (GCM) 10K type strain sequencing project: providing services to taxonomists for standard genome sequencing and annotation.</title>
        <authorList>
            <consortium name="The Broad Institute Genomics Platform"/>
            <consortium name="The Broad Institute Genome Sequencing Center for Infectious Disease"/>
            <person name="Wu L."/>
            <person name="Ma J."/>
        </authorList>
    </citation>
    <scope>NUCLEOTIDE SEQUENCE [LARGE SCALE GENOMIC DNA]</scope>
    <source>
        <strain evidence="3">JCM 9091</strain>
    </source>
</reference>